<accession>A0A3V4SI37</accession>
<keyword evidence="1" id="KW-0255">Endonuclease</keyword>
<organism evidence="1">
    <name type="scientific">Salmonella enterica subsp. enterica serovar Altona</name>
    <dbReference type="NCBI Taxonomy" id="1151173"/>
    <lineage>
        <taxon>Bacteria</taxon>
        <taxon>Pseudomonadati</taxon>
        <taxon>Pseudomonadota</taxon>
        <taxon>Gammaproteobacteria</taxon>
        <taxon>Enterobacterales</taxon>
        <taxon>Enterobacteriaceae</taxon>
        <taxon>Salmonella</taxon>
    </lineage>
</organism>
<dbReference type="RefSeq" id="WP_023241847.1">
    <property type="nucleotide sequence ID" value="NZ_JADDHZ010000001.1"/>
</dbReference>
<dbReference type="GO" id="GO:0004519">
    <property type="term" value="F:endonuclease activity"/>
    <property type="evidence" value="ECO:0007669"/>
    <property type="project" value="UniProtKB-KW"/>
</dbReference>
<evidence type="ECO:0000313" key="1">
    <source>
        <dbReference type="EMBL" id="ECT5875709.1"/>
    </source>
</evidence>
<dbReference type="EMBL" id="AAMHXE010000002">
    <property type="protein sequence ID" value="EDH5176868.1"/>
    <property type="molecule type" value="Genomic_DNA"/>
</dbReference>
<dbReference type="Pfam" id="PF09563">
    <property type="entry name" value="RE_LlaJI"/>
    <property type="match status" value="1"/>
</dbReference>
<protein>
    <submittedName>
        <fullName evidence="1">LlaJI family restriction endonuclease</fullName>
    </submittedName>
</protein>
<gene>
    <name evidence="1" type="ORF">A3Z14_01885</name>
    <name evidence="2" type="ORF">CB082_05500</name>
</gene>
<comment type="caution">
    <text evidence="1">The sequence shown here is derived from an EMBL/GenBank/DDBJ whole genome shotgun (WGS) entry which is preliminary data.</text>
</comment>
<reference evidence="1" key="2">
    <citation type="submission" date="2018-07" db="EMBL/GenBank/DDBJ databases">
        <authorList>
            <consortium name="NARMS: The National Antimicrobial Resistance Monitoring System"/>
        </authorList>
    </citation>
    <scope>NUCLEOTIDE SEQUENCE</scope>
    <source>
        <strain evidence="1">CVM N57113F</strain>
    </source>
</reference>
<name>A0A3V4SI37_SALET</name>
<evidence type="ECO:0000313" key="2">
    <source>
        <dbReference type="EMBL" id="EDH5176868.1"/>
    </source>
</evidence>
<dbReference type="InterPro" id="IPR018579">
    <property type="entry name" value="Restrct_endonuc_II_LlaJI"/>
</dbReference>
<keyword evidence="1" id="KW-0378">Hydrolase</keyword>
<reference evidence="2" key="1">
    <citation type="submission" date="2018-07" db="EMBL/GenBank/DDBJ databases">
        <authorList>
            <consortium name="GenomeTrakr network: Whole genome sequencing for foodborne pathogen traceback"/>
        </authorList>
    </citation>
    <scope>NUCLEOTIDE SEQUENCE</scope>
    <source>
        <strain evidence="2">FSIS1701107</strain>
    </source>
</reference>
<sequence length="424" mass="48942">MLIFYSDRYNTNKLPTDLRAFLTSKGVIVEDDIFIHFVGLVYFKGKPYIFLPRNSDLNKFQQYSIAEKEKIARELMSSIHMYQQSKKNSIDNRDNGEGFIGEENLTLIISLLDDFNLNGLYKRRSKRKIYNAGKINWKKTIHSFQPYPSDNSPLYLEYEGVSKRTEFDSEISKIHAGIIYDISKDLGWLTYSEPAYYESVLNSIGRSELSEEIQIATIKKELDTIYSERDIYLLKSISNYLEKNSGYNKSNIIIGIKEFHGMWESILGSVLNNRININKKFAAPVYKISNKYILASSRGQKTDIVLKINDSYFIIDAKYYRASNANNAPSLPDIIKQFYYVKSMSLIEKEAVEIFSVFVFPGGNGNIESIHMALKDTSTKLDQINLLDEHYPPIFCLYKDPISLIHLYANGKKTNLDFLKGLRK</sequence>
<keyword evidence="1" id="KW-0540">Nuclease</keyword>
<dbReference type="AlphaFoldDB" id="A0A3V4SI37"/>
<dbReference type="EMBL" id="AAKNFY010000001">
    <property type="protein sequence ID" value="ECT5875709.1"/>
    <property type="molecule type" value="Genomic_DNA"/>
</dbReference>
<proteinExistence type="predicted"/>